<evidence type="ECO:0000256" key="4">
    <source>
        <dbReference type="ARBA" id="ARBA00022691"/>
    </source>
</evidence>
<keyword evidence="3" id="KW-0004">4Fe-4S</keyword>
<dbReference type="InterPro" id="IPR013848">
    <property type="entry name" value="Methylthiotransferase_N"/>
</dbReference>
<dbReference type="SFLD" id="SFLDF00413">
    <property type="entry name" value="CDK5RAP1"/>
    <property type="match status" value="1"/>
</dbReference>
<dbReference type="Gene3D" id="3.80.30.20">
    <property type="entry name" value="tm_1862 like domain"/>
    <property type="match status" value="1"/>
</dbReference>
<dbReference type="SFLD" id="SFLDG01082">
    <property type="entry name" value="B12-binding_domain_containing"/>
    <property type="match status" value="1"/>
</dbReference>
<dbReference type="InterPro" id="IPR006463">
    <property type="entry name" value="MiaB_methiolase"/>
</dbReference>
<evidence type="ECO:0000256" key="7">
    <source>
        <dbReference type="ARBA" id="ARBA00023014"/>
    </source>
</evidence>
<protein>
    <submittedName>
        <fullName evidence="8">CDK5 regulatory subunit-associated protein 1</fullName>
    </submittedName>
</protein>
<keyword evidence="4" id="KW-0949">S-adenosyl-L-methionine</keyword>
<keyword evidence="7" id="KW-0411">Iron-sulfur</keyword>
<dbReference type="InterPro" id="IPR005839">
    <property type="entry name" value="Methylthiotransferase"/>
</dbReference>
<dbReference type="InterPro" id="IPR007197">
    <property type="entry name" value="rSAM"/>
</dbReference>
<dbReference type="GO" id="GO:0080090">
    <property type="term" value="P:regulation of primary metabolic process"/>
    <property type="evidence" value="ECO:0007669"/>
    <property type="project" value="UniProtKB-ARBA"/>
</dbReference>
<dbReference type="PROSITE" id="PS51918">
    <property type="entry name" value="RADICAL_SAM"/>
    <property type="match status" value="1"/>
</dbReference>
<sequence>MSCSKLLKHWKALSHILNSSKLDNRAILAPWCARRLHLSNYVNHRFDQFEDTDKRTHFNEKLEKGPSLQHFIANSGETIDNYEQVSVGERVPYLEEELYSGHGRKVYFDTYGCQMNFNDTEIAWSILKDKGYAKAESINEADVILLMTCSIRDNAEQKIWNMVNIYKGLKRRGGKKKPLKIGILGCMAERLKHKILDKEKMVDLVCGPDAYRDLPRLLSVTSGSGQSAVNVLLSLEETYADVMPVRINSNAKTAFVSITRGCNNMCSYCIVPYTRGRERSRPVSSIVEEVRKLSDQGIKEVTLLGQNVNSYCDKSEEDHYGGLPNSEAQGGGSAGENTVLSRGFKTIYKLQSGGRRFSHLLDQVSRIDPDMRVRFTSPHPKDFPDEVLYLIKDRPNICNKIHLPAQSGSTAMLQAMRRGHTREAYLDLVHHIREIIPDVALTSDFIVGFCGETEEDHRDTVSLIEQVKFHYVYQFPYSMRQKTHAYHHLKDTVPESVKKRRTQEVIDCARQGMLRLNQSQIGQEQLILIEGHSKRSTSDMWGRNDGGTKVIIPTDPIPCSELDPSLQELTIGDYVVVKILSANSQTLFGQPLYLSNLVDYASKPASLTKSRTALTPTLILKAEAPRFK</sequence>
<dbReference type="PANTHER" id="PTHR43020">
    <property type="entry name" value="CDK5 REGULATORY SUBUNIT-ASSOCIATED PROTEIN 1"/>
    <property type="match status" value="1"/>
</dbReference>
<dbReference type="PANTHER" id="PTHR43020:SF2">
    <property type="entry name" value="MITOCHONDRIAL TRNA METHYLTHIOTRANSFERASE CDK5RAP1"/>
    <property type="match status" value="1"/>
</dbReference>
<evidence type="ECO:0000256" key="5">
    <source>
        <dbReference type="ARBA" id="ARBA00022723"/>
    </source>
</evidence>
<name>K1QLH4_MAGGI</name>
<keyword evidence="5" id="KW-0479">Metal-binding</keyword>
<accession>K1QLH4</accession>
<dbReference type="InterPro" id="IPR058240">
    <property type="entry name" value="rSAM_sf"/>
</dbReference>
<dbReference type="FunFam" id="3.80.30.20:FF:000003">
    <property type="entry name" value="CDK5 regulatory subunit-associated protein 1"/>
    <property type="match status" value="1"/>
</dbReference>
<dbReference type="GO" id="GO:0051539">
    <property type="term" value="F:4 iron, 4 sulfur cluster binding"/>
    <property type="evidence" value="ECO:0007669"/>
    <property type="project" value="UniProtKB-KW"/>
</dbReference>
<dbReference type="InterPro" id="IPR038135">
    <property type="entry name" value="Methylthiotransferase_N_sf"/>
</dbReference>
<dbReference type="FunFam" id="3.40.50.12160:FF:000003">
    <property type="entry name" value="CDK5 regulatory subunit-associated protein 1"/>
    <property type="match status" value="1"/>
</dbReference>
<dbReference type="Gene3D" id="3.40.50.12160">
    <property type="entry name" value="Methylthiotransferase, N-terminal domain"/>
    <property type="match status" value="1"/>
</dbReference>
<dbReference type="SMART" id="SM00729">
    <property type="entry name" value="Elp3"/>
    <property type="match status" value="1"/>
</dbReference>
<comment type="cofactor">
    <cofactor evidence="1">
        <name>[4Fe-4S] cluster</name>
        <dbReference type="ChEBI" id="CHEBI:49883"/>
    </cofactor>
</comment>
<evidence type="ECO:0000256" key="1">
    <source>
        <dbReference type="ARBA" id="ARBA00001966"/>
    </source>
</evidence>
<dbReference type="GO" id="GO:0035597">
    <property type="term" value="F:tRNA-2-methylthio-N(6)-dimethylallyladenosine(37) synthase activity"/>
    <property type="evidence" value="ECO:0007669"/>
    <property type="project" value="TreeGrafter"/>
</dbReference>
<dbReference type="GO" id="GO:0005829">
    <property type="term" value="C:cytosol"/>
    <property type="evidence" value="ECO:0007669"/>
    <property type="project" value="TreeGrafter"/>
</dbReference>
<dbReference type="InterPro" id="IPR020612">
    <property type="entry name" value="Methylthiotransferase_CS"/>
</dbReference>
<dbReference type="InterPro" id="IPR023404">
    <property type="entry name" value="rSAM_horseshoe"/>
</dbReference>
<dbReference type="Pfam" id="PF01938">
    <property type="entry name" value="TRAM"/>
    <property type="match status" value="1"/>
</dbReference>
<dbReference type="InParanoid" id="K1QLH4"/>
<proteinExistence type="inferred from homology"/>
<organism evidence="8">
    <name type="scientific">Magallana gigas</name>
    <name type="common">Pacific oyster</name>
    <name type="synonym">Crassostrea gigas</name>
    <dbReference type="NCBI Taxonomy" id="29159"/>
    <lineage>
        <taxon>Eukaryota</taxon>
        <taxon>Metazoa</taxon>
        <taxon>Spiralia</taxon>
        <taxon>Lophotrochozoa</taxon>
        <taxon>Mollusca</taxon>
        <taxon>Bivalvia</taxon>
        <taxon>Autobranchia</taxon>
        <taxon>Pteriomorphia</taxon>
        <taxon>Ostreida</taxon>
        <taxon>Ostreoidea</taxon>
        <taxon>Ostreidae</taxon>
        <taxon>Magallana</taxon>
    </lineage>
</organism>
<dbReference type="SUPFAM" id="SSF102114">
    <property type="entry name" value="Radical SAM enzymes"/>
    <property type="match status" value="1"/>
</dbReference>
<dbReference type="Pfam" id="PF00919">
    <property type="entry name" value="UPF0004"/>
    <property type="match status" value="1"/>
</dbReference>
<dbReference type="GO" id="GO:0060255">
    <property type="term" value="P:regulation of macromolecule metabolic process"/>
    <property type="evidence" value="ECO:0007669"/>
    <property type="project" value="UniProtKB-ARBA"/>
</dbReference>
<evidence type="ECO:0000256" key="3">
    <source>
        <dbReference type="ARBA" id="ARBA00022485"/>
    </source>
</evidence>
<evidence type="ECO:0000256" key="6">
    <source>
        <dbReference type="ARBA" id="ARBA00023004"/>
    </source>
</evidence>
<evidence type="ECO:0000313" key="8">
    <source>
        <dbReference type="EMBL" id="EKC34743.1"/>
    </source>
</evidence>
<dbReference type="SFLD" id="SFLDS00029">
    <property type="entry name" value="Radical_SAM"/>
    <property type="match status" value="1"/>
</dbReference>
<dbReference type="InterPro" id="IPR006638">
    <property type="entry name" value="Elp3/MiaA/NifB-like_rSAM"/>
</dbReference>
<keyword evidence="6" id="KW-0408">Iron</keyword>
<dbReference type="PROSITE" id="PS50926">
    <property type="entry name" value="TRAM"/>
    <property type="match status" value="1"/>
</dbReference>
<dbReference type="SFLD" id="SFLDG01061">
    <property type="entry name" value="methylthiotransferase"/>
    <property type="match status" value="1"/>
</dbReference>
<dbReference type="CDD" id="cd01335">
    <property type="entry name" value="Radical_SAM"/>
    <property type="match status" value="1"/>
</dbReference>
<gene>
    <name evidence="8" type="ORF">CGI_10021726</name>
</gene>
<dbReference type="HOGENOM" id="CLU_018697_2_1_1"/>
<comment type="similarity">
    <text evidence="2">Belongs to the methylthiotransferase family. MiaB subfamily.</text>
</comment>
<dbReference type="InterPro" id="IPR002792">
    <property type="entry name" value="TRAM_dom"/>
</dbReference>
<dbReference type="AlphaFoldDB" id="K1QLH4"/>
<dbReference type="PROSITE" id="PS51449">
    <property type="entry name" value="MTTASE_N"/>
    <property type="match status" value="1"/>
</dbReference>
<dbReference type="Pfam" id="PF04055">
    <property type="entry name" value="Radical_SAM"/>
    <property type="match status" value="1"/>
</dbReference>
<reference evidence="8" key="1">
    <citation type="journal article" date="2012" name="Nature">
        <title>The oyster genome reveals stress adaptation and complexity of shell formation.</title>
        <authorList>
            <person name="Zhang G."/>
            <person name="Fang X."/>
            <person name="Guo X."/>
            <person name="Li L."/>
            <person name="Luo R."/>
            <person name="Xu F."/>
            <person name="Yang P."/>
            <person name="Zhang L."/>
            <person name="Wang X."/>
            <person name="Qi H."/>
            <person name="Xiong Z."/>
            <person name="Que H."/>
            <person name="Xie Y."/>
            <person name="Holland P.W."/>
            <person name="Paps J."/>
            <person name="Zhu Y."/>
            <person name="Wu F."/>
            <person name="Chen Y."/>
            <person name="Wang J."/>
            <person name="Peng C."/>
            <person name="Meng J."/>
            <person name="Yang L."/>
            <person name="Liu J."/>
            <person name="Wen B."/>
            <person name="Zhang N."/>
            <person name="Huang Z."/>
            <person name="Zhu Q."/>
            <person name="Feng Y."/>
            <person name="Mount A."/>
            <person name="Hedgecock D."/>
            <person name="Xu Z."/>
            <person name="Liu Y."/>
            <person name="Domazet-Loso T."/>
            <person name="Du Y."/>
            <person name="Sun X."/>
            <person name="Zhang S."/>
            <person name="Liu B."/>
            <person name="Cheng P."/>
            <person name="Jiang X."/>
            <person name="Li J."/>
            <person name="Fan D."/>
            <person name="Wang W."/>
            <person name="Fu W."/>
            <person name="Wang T."/>
            <person name="Wang B."/>
            <person name="Zhang J."/>
            <person name="Peng Z."/>
            <person name="Li Y."/>
            <person name="Li N."/>
            <person name="Wang J."/>
            <person name="Chen M."/>
            <person name="He Y."/>
            <person name="Tan F."/>
            <person name="Song X."/>
            <person name="Zheng Q."/>
            <person name="Huang R."/>
            <person name="Yang H."/>
            <person name="Du X."/>
            <person name="Chen L."/>
            <person name="Yang M."/>
            <person name="Gaffney P.M."/>
            <person name="Wang S."/>
            <person name="Luo L."/>
            <person name="She Z."/>
            <person name="Ming Y."/>
            <person name="Huang W."/>
            <person name="Zhang S."/>
            <person name="Huang B."/>
            <person name="Zhang Y."/>
            <person name="Qu T."/>
            <person name="Ni P."/>
            <person name="Miao G."/>
            <person name="Wang J."/>
            <person name="Wang Q."/>
            <person name="Steinberg C.E."/>
            <person name="Wang H."/>
            <person name="Li N."/>
            <person name="Qian L."/>
            <person name="Zhang G."/>
            <person name="Li Y."/>
            <person name="Yang H."/>
            <person name="Liu X."/>
            <person name="Wang J."/>
            <person name="Yin Y."/>
            <person name="Wang J."/>
        </authorList>
    </citation>
    <scope>NUCLEOTIDE SEQUENCE [LARGE SCALE GENOMIC DNA]</scope>
    <source>
        <strain evidence="8">05x7-T-G4-1.051#20</strain>
    </source>
</reference>
<dbReference type="EMBL" id="JH823219">
    <property type="protein sequence ID" value="EKC34743.1"/>
    <property type="molecule type" value="Genomic_DNA"/>
</dbReference>
<evidence type="ECO:0000256" key="2">
    <source>
        <dbReference type="ARBA" id="ARBA00009815"/>
    </source>
</evidence>
<dbReference type="GO" id="GO:0046872">
    <property type="term" value="F:metal ion binding"/>
    <property type="evidence" value="ECO:0007669"/>
    <property type="project" value="UniProtKB-KW"/>
</dbReference>
<dbReference type="FunCoup" id="K1QLH4">
    <property type="interactions" value="1426"/>
</dbReference>
<dbReference type="PROSITE" id="PS01278">
    <property type="entry name" value="MTTASE_RADICAL"/>
    <property type="match status" value="1"/>
</dbReference>
<dbReference type="GO" id="GO:0005739">
    <property type="term" value="C:mitochondrion"/>
    <property type="evidence" value="ECO:0007669"/>
    <property type="project" value="TreeGrafter"/>
</dbReference>
<dbReference type="SFLD" id="SFLDF00273">
    <property type="entry name" value="(dimethylallyl)adenosine_tRNA"/>
    <property type="match status" value="1"/>
</dbReference>